<dbReference type="Proteomes" id="UP000027327">
    <property type="component" value="Unassembled WGS sequence"/>
</dbReference>
<evidence type="ECO:0000313" key="1">
    <source>
        <dbReference type="EMBL" id="KCY14731.1"/>
    </source>
</evidence>
<gene>
    <name evidence="1" type="ORF">J596_3557</name>
</gene>
<name>A0A062I7A0_ACIBA</name>
<dbReference type="EMBL" id="JMOD01000096">
    <property type="protein sequence ID" value="KCY14731.1"/>
    <property type="molecule type" value="Genomic_DNA"/>
</dbReference>
<dbReference type="AlphaFoldDB" id="A0A062I7A0"/>
<proteinExistence type="predicted"/>
<organism evidence="1 2">
    <name type="scientific">Acinetobacter baumannii 21072</name>
    <dbReference type="NCBI Taxonomy" id="1310697"/>
    <lineage>
        <taxon>Bacteria</taxon>
        <taxon>Pseudomonadati</taxon>
        <taxon>Pseudomonadota</taxon>
        <taxon>Gammaproteobacteria</taxon>
        <taxon>Moraxellales</taxon>
        <taxon>Moraxellaceae</taxon>
        <taxon>Acinetobacter</taxon>
        <taxon>Acinetobacter calcoaceticus/baumannii complex</taxon>
    </lineage>
</organism>
<reference evidence="1 2" key="1">
    <citation type="submission" date="2014-04" db="EMBL/GenBank/DDBJ databases">
        <title>Comparative genomics and transcriptomics to identify genetic mechanisms underlying the emergence of carbapenem resistant Acinetobacter baumannii (CRAb).</title>
        <authorList>
            <person name="Harris A.D."/>
            <person name="Johnson K.J."/>
            <person name="George J."/>
            <person name="Nadendla S."/>
            <person name="Daugherty S.C."/>
            <person name="Parankush S."/>
            <person name="Sadzewicz L."/>
            <person name="Tallon L."/>
            <person name="Sengamalay N."/>
            <person name="Hazen T.H."/>
            <person name="Rasko D.A."/>
        </authorList>
    </citation>
    <scope>NUCLEOTIDE SEQUENCE [LARGE SCALE GENOMIC DNA]</scope>
    <source>
        <strain evidence="1 2">21072</strain>
    </source>
</reference>
<evidence type="ECO:0000313" key="2">
    <source>
        <dbReference type="Proteomes" id="UP000027327"/>
    </source>
</evidence>
<protein>
    <submittedName>
        <fullName evidence="1">Uncharacterized protein</fullName>
    </submittedName>
</protein>
<accession>A0A062I7A0</accession>
<dbReference type="RefSeq" id="WP_005119784.1">
    <property type="nucleotide sequence ID" value="NZ_JMOD01000096.1"/>
</dbReference>
<comment type="caution">
    <text evidence="1">The sequence shown here is derived from an EMBL/GenBank/DDBJ whole genome shotgun (WGS) entry which is preliminary data.</text>
</comment>
<sequence>MSRVEKIYENIKANNDHLQDEVHLFFHLVMNSDFEEITESRFTSVFLIKMFYAFFRGANIDMILSEMRNLENPDINYKRMKPPTLFKYMPLKGLWHKHFEQIGLSSMSLNIKSQINSNPNFYKDFIDIYNDPNLTLNEKVSKLAYLSSSKQYLDRIENGKLTGEWIIYHIHNHKNYYLNIGKHNDGDSVLAEEIRAIALLEFPQFRGEIPLFE</sequence>
<dbReference type="PATRIC" id="fig|1310697.3.peg.3385"/>